<evidence type="ECO:0000256" key="6">
    <source>
        <dbReference type="ARBA" id="ARBA00022592"/>
    </source>
</evidence>
<proteinExistence type="inferred from homology"/>
<evidence type="ECO:0000256" key="7">
    <source>
        <dbReference type="ARBA" id="ARBA00022729"/>
    </source>
</evidence>
<dbReference type="KEGG" id="acae:HYG86_01340"/>
<dbReference type="EMBL" id="CP058559">
    <property type="protein sequence ID" value="QNO13505.1"/>
    <property type="molecule type" value="Genomic_DNA"/>
</dbReference>
<evidence type="ECO:0000256" key="4">
    <source>
        <dbReference type="ARBA" id="ARBA00011529"/>
    </source>
</evidence>
<accession>A0A7G9W493</accession>
<organism evidence="12 13">
    <name type="scientific">Alkalicella caledoniensis</name>
    <dbReference type="NCBI Taxonomy" id="2731377"/>
    <lineage>
        <taxon>Bacteria</taxon>
        <taxon>Bacillati</taxon>
        <taxon>Bacillota</taxon>
        <taxon>Clostridia</taxon>
        <taxon>Eubacteriales</taxon>
        <taxon>Proteinivoracaceae</taxon>
        <taxon>Alkalicella</taxon>
    </lineage>
</organism>
<gene>
    <name evidence="12" type="ORF">HYG86_01340</name>
</gene>
<keyword evidence="10" id="KW-1003">Cell membrane</keyword>
<dbReference type="NCBIfam" id="TIGR02136">
    <property type="entry name" value="ptsS_2"/>
    <property type="match status" value="1"/>
</dbReference>
<dbReference type="Pfam" id="PF12849">
    <property type="entry name" value="PBP_like_2"/>
    <property type="match status" value="1"/>
</dbReference>
<dbReference type="RefSeq" id="WP_213167174.1">
    <property type="nucleotide sequence ID" value="NZ_CP058559.1"/>
</dbReference>
<keyword evidence="7 10" id="KW-0732">Signal</keyword>
<dbReference type="PROSITE" id="PS51257">
    <property type="entry name" value="PROKAR_LIPOPROTEIN"/>
    <property type="match status" value="1"/>
</dbReference>
<comment type="similarity">
    <text evidence="3 10">Belongs to the PstS family.</text>
</comment>
<evidence type="ECO:0000256" key="5">
    <source>
        <dbReference type="ARBA" id="ARBA00022448"/>
    </source>
</evidence>
<dbReference type="GO" id="GO:0005886">
    <property type="term" value="C:plasma membrane"/>
    <property type="evidence" value="ECO:0007669"/>
    <property type="project" value="UniProtKB-SubCell"/>
</dbReference>
<evidence type="ECO:0000256" key="1">
    <source>
        <dbReference type="ARBA" id="ARBA00002841"/>
    </source>
</evidence>
<evidence type="ECO:0000313" key="12">
    <source>
        <dbReference type="EMBL" id="QNO13505.1"/>
    </source>
</evidence>
<name>A0A7G9W493_ALKCA</name>
<evidence type="ECO:0000256" key="10">
    <source>
        <dbReference type="RuleBase" id="RU367119"/>
    </source>
</evidence>
<evidence type="ECO:0000313" key="13">
    <source>
        <dbReference type="Proteomes" id="UP000516160"/>
    </source>
</evidence>
<comment type="function">
    <text evidence="10">Involved in the system for phosphate transport across the cytoplasmic membrane.</text>
</comment>
<keyword evidence="6 10" id="KW-0592">Phosphate transport</keyword>
<keyword evidence="9 10" id="KW-0449">Lipoprotein</keyword>
<comment type="function">
    <text evidence="1">Part of the ABC transporter complex PstSACB involved in phosphate import.</text>
</comment>
<evidence type="ECO:0000259" key="11">
    <source>
        <dbReference type="Pfam" id="PF12849"/>
    </source>
</evidence>
<keyword evidence="10" id="KW-0472">Membrane</keyword>
<dbReference type="SUPFAM" id="SSF53850">
    <property type="entry name" value="Periplasmic binding protein-like II"/>
    <property type="match status" value="1"/>
</dbReference>
<dbReference type="InterPro" id="IPR050811">
    <property type="entry name" value="Phosphate_ABC_transporter"/>
</dbReference>
<comment type="subunit">
    <text evidence="4 10">The complex is composed of two ATP-binding proteins (PstB), two transmembrane proteins (PstC and PstA) and a solute-binding protein (PstS).</text>
</comment>
<reference evidence="12 13" key="1">
    <citation type="submission" date="2020-07" db="EMBL/GenBank/DDBJ databases">
        <title>Alkalicella. sp. LB2 genome.</title>
        <authorList>
            <person name="Postec A."/>
            <person name="Quemeneur M."/>
        </authorList>
    </citation>
    <scope>NUCLEOTIDE SEQUENCE [LARGE SCALE GENOMIC DNA]</scope>
    <source>
        <strain evidence="12 13">LB2</strain>
    </source>
</reference>
<dbReference type="Proteomes" id="UP000516160">
    <property type="component" value="Chromosome"/>
</dbReference>
<dbReference type="InterPro" id="IPR011862">
    <property type="entry name" value="Phos-bd"/>
</dbReference>
<evidence type="ECO:0000256" key="2">
    <source>
        <dbReference type="ARBA" id="ARBA00004193"/>
    </source>
</evidence>
<feature type="chain" id="PRO_5039748735" description="Phosphate-binding protein" evidence="10">
    <location>
        <begin position="22"/>
        <end position="279"/>
    </location>
</feature>
<dbReference type="PANTHER" id="PTHR30570">
    <property type="entry name" value="PERIPLASMIC PHOSPHATE BINDING COMPONENT OF PHOSPHATE ABC TRANSPORTER"/>
    <property type="match status" value="1"/>
</dbReference>
<comment type="subcellular location">
    <subcellularLocation>
        <location evidence="2 10">Cell membrane</location>
        <topology evidence="2 10">Lipid-anchor</topology>
    </subcellularLocation>
</comment>
<evidence type="ECO:0000256" key="3">
    <source>
        <dbReference type="ARBA" id="ARBA00008725"/>
    </source>
</evidence>
<evidence type="ECO:0000256" key="9">
    <source>
        <dbReference type="ARBA" id="ARBA00023288"/>
    </source>
</evidence>
<protein>
    <recommendedName>
        <fullName evidence="10">Phosphate-binding protein</fullName>
    </recommendedName>
</protein>
<dbReference type="Gene3D" id="3.40.190.10">
    <property type="entry name" value="Periplasmic binding protein-like II"/>
    <property type="match status" value="2"/>
</dbReference>
<keyword evidence="5 10" id="KW-0813">Transport</keyword>
<feature type="domain" description="PBP" evidence="11">
    <location>
        <begin position="32"/>
        <end position="265"/>
    </location>
</feature>
<dbReference type="InterPro" id="IPR024370">
    <property type="entry name" value="PBP_domain"/>
</dbReference>
<dbReference type="PANTHER" id="PTHR30570:SF1">
    <property type="entry name" value="PHOSPHATE-BINDING PROTEIN PSTS"/>
    <property type="match status" value="1"/>
</dbReference>
<keyword evidence="8 10" id="KW-0564">Palmitate</keyword>
<evidence type="ECO:0000256" key="8">
    <source>
        <dbReference type="ARBA" id="ARBA00023139"/>
    </source>
</evidence>
<dbReference type="AlphaFoldDB" id="A0A7G9W493"/>
<sequence length="279" mass="29217">MKFFKKSRLLTITMSLVLGMALLTGCGSEDESPGETLSGTITMAGSTSVQPLSEELATAFMQIHKDARLEVSGGGSGGGIKAAQEGAADIGASSRSLKDDEKGVVAYTIAIDGIAVVVHPENDISNMSLEDITKIFLGEITNWSEVGGEDVDIVVVSREEGSGTRGAFDEIVLNNEDLASTAIIQNSTGSVREAVSNDINAIGYVSIGGLNNSVKPVKVDNVEPTTATIQSGAYSIARPFIYLTTEGKEKSALTQAFIDFVLSQEGQSIVSENGYVPVK</sequence>
<dbReference type="GO" id="GO:0006817">
    <property type="term" value="P:phosphate ion transport"/>
    <property type="evidence" value="ECO:0007669"/>
    <property type="project" value="UniProtKB-UniRule"/>
</dbReference>
<dbReference type="GO" id="GO:0042301">
    <property type="term" value="F:phosphate ion binding"/>
    <property type="evidence" value="ECO:0007669"/>
    <property type="project" value="UniProtKB-UniRule"/>
</dbReference>
<dbReference type="CDD" id="cd13653">
    <property type="entry name" value="PBP2_phosphate_like_1"/>
    <property type="match status" value="1"/>
</dbReference>
<feature type="signal peptide" evidence="10">
    <location>
        <begin position="1"/>
        <end position="21"/>
    </location>
</feature>
<keyword evidence="13" id="KW-1185">Reference proteome</keyword>